<keyword evidence="3" id="KW-0645">Protease</keyword>
<evidence type="ECO:0000313" key="9">
    <source>
        <dbReference type="EMBL" id="MSU01482.1"/>
    </source>
</evidence>
<keyword evidence="10" id="KW-1185">Reference proteome</keyword>
<protein>
    <recommendedName>
        <fullName evidence="11">Accessory regulator AgrB</fullName>
    </recommendedName>
</protein>
<gene>
    <name evidence="9" type="ORF">FYJ83_08395</name>
</gene>
<comment type="caution">
    <text evidence="9">The sequence shown here is derived from an EMBL/GenBank/DDBJ whole genome shotgun (WGS) entry which is preliminary data.</text>
</comment>
<dbReference type="GO" id="GO:0009372">
    <property type="term" value="P:quorum sensing"/>
    <property type="evidence" value="ECO:0007669"/>
    <property type="project" value="UniProtKB-KW"/>
</dbReference>
<evidence type="ECO:0000256" key="1">
    <source>
        <dbReference type="ARBA" id="ARBA00022475"/>
    </source>
</evidence>
<dbReference type="GO" id="GO:0008233">
    <property type="term" value="F:peptidase activity"/>
    <property type="evidence" value="ECO:0007669"/>
    <property type="project" value="UniProtKB-KW"/>
</dbReference>
<sequence length="118" mass="13347">MENNMIEKITNYFVVNELIKDEDKEIYAYGLHQGLLILINIITTILIGFIFKAVWESILFIIVYTPLRAYGGGYHAKTEVKCYLFSIILILVVLLGIKTIPETDVIILALTEVGAIII</sequence>
<accession>A0A6N7XL20</accession>
<organism evidence="9 10">
    <name type="scientific">Tissierella pigra</name>
    <dbReference type="NCBI Taxonomy" id="2607614"/>
    <lineage>
        <taxon>Bacteria</taxon>
        <taxon>Bacillati</taxon>
        <taxon>Bacillota</taxon>
        <taxon>Tissierellia</taxon>
        <taxon>Tissierellales</taxon>
        <taxon>Tissierellaceae</taxon>
        <taxon>Tissierella</taxon>
    </lineage>
</organism>
<dbReference type="EMBL" id="VUNQ01000015">
    <property type="protein sequence ID" value="MSU01482.1"/>
    <property type="molecule type" value="Genomic_DNA"/>
</dbReference>
<dbReference type="GO" id="GO:0006508">
    <property type="term" value="P:proteolysis"/>
    <property type="evidence" value="ECO:0007669"/>
    <property type="project" value="UniProtKB-KW"/>
</dbReference>
<feature type="transmembrane region" description="Helical" evidence="8">
    <location>
        <begin position="53"/>
        <end position="70"/>
    </location>
</feature>
<feature type="transmembrane region" description="Helical" evidence="8">
    <location>
        <begin position="82"/>
        <end position="100"/>
    </location>
</feature>
<evidence type="ECO:0000256" key="2">
    <source>
        <dbReference type="ARBA" id="ARBA00022654"/>
    </source>
</evidence>
<keyword evidence="7 8" id="KW-0472">Membrane</keyword>
<evidence type="ECO:0000256" key="8">
    <source>
        <dbReference type="SAM" id="Phobius"/>
    </source>
</evidence>
<evidence type="ECO:0000256" key="5">
    <source>
        <dbReference type="ARBA" id="ARBA00022801"/>
    </source>
</evidence>
<keyword evidence="4 8" id="KW-0812">Transmembrane</keyword>
<reference evidence="9 10" key="1">
    <citation type="submission" date="2019-09" db="EMBL/GenBank/DDBJ databases">
        <title>In-depth cultivation of the pig gut microbiome towards novel bacterial diversity and tailored functional studies.</title>
        <authorList>
            <person name="Wylensek D."/>
            <person name="Hitch T.C.A."/>
            <person name="Clavel T."/>
        </authorList>
    </citation>
    <scope>NUCLEOTIDE SEQUENCE [LARGE SCALE GENOMIC DNA]</scope>
    <source>
        <strain evidence="9 10">WCA3-693-APC-4?</strain>
    </source>
</reference>
<evidence type="ECO:0000256" key="6">
    <source>
        <dbReference type="ARBA" id="ARBA00022989"/>
    </source>
</evidence>
<evidence type="ECO:0008006" key="11">
    <source>
        <dbReference type="Google" id="ProtNLM"/>
    </source>
</evidence>
<evidence type="ECO:0000313" key="10">
    <source>
        <dbReference type="Proteomes" id="UP000469523"/>
    </source>
</evidence>
<keyword evidence="6 8" id="KW-1133">Transmembrane helix</keyword>
<keyword evidence="1" id="KW-1003">Cell membrane</keyword>
<proteinExistence type="predicted"/>
<feature type="transmembrane region" description="Helical" evidence="8">
    <location>
        <begin position="26"/>
        <end position="47"/>
    </location>
</feature>
<name>A0A6N7XL20_9FIRM</name>
<dbReference type="Pfam" id="PF04647">
    <property type="entry name" value="AgrB"/>
    <property type="match status" value="1"/>
</dbReference>
<keyword evidence="2" id="KW-0673">Quorum sensing</keyword>
<dbReference type="GO" id="GO:0016020">
    <property type="term" value="C:membrane"/>
    <property type="evidence" value="ECO:0007669"/>
    <property type="project" value="InterPro"/>
</dbReference>
<keyword evidence="5" id="KW-0378">Hydrolase</keyword>
<dbReference type="Proteomes" id="UP000469523">
    <property type="component" value="Unassembled WGS sequence"/>
</dbReference>
<evidence type="ECO:0000256" key="7">
    <source>
        <dbReference type="ARBA" id="ARBA00023136"/>
    </source>
</evidence>
<evidence type="ECO:0000256" key="4">
    <source>
        <dbReference type="ARBA" id="ARBA00022692"/>
    </source>
</evidence>
<evidence type="ECO:0000256" key="3">
    <source>
        <dbReference type="ARBA" id="ARBA00022670"/>
    </source>
</evidence>
<dbReference type="InterPro" id="IPR006741">
    <property type="entry name" value="AgrB"/>
</dbReference>
<dbReference type="AlphaFoldDB" id="A0A6N7XL20"/>
<dbReference type="RefSeq" id="WP_154439895.1">
    <property type="nucleotide sequence ID" value="NZ_VUNQ01000015.1"/>
</dbReference>